<sequence length="213" mass="24573">MFAIACRRSFELGVNIDWSNVEEPSEAIRKHLDEVIEEAQTKEDIEKRRRYIEESLSTRNLVNQVAPLSSCKITAFKPRKEDIIVPKGDEYEEWDKVHNWSGGEQYAVYLTMYMIMVNHVRKQADGKYNVFKTIVADNPFGKASSGHILKPIFEVAEKNQVKLICFTAHRADEILSNFPTCYSLKGRNVYGMDVMSLNPMHLTYQLEAGYVKK</sequence>
<accession>A0ABY4WFB0</accession>
<dbReference type="EMBL" id="CP098755">
    <property type="protein sequence ID" value="USG65752.1"/>
    <property type="molecule type" value="Genomic_DNA"/>
</dbReference>
<protein>
    <submittedName>
        <fullName evidence="1">Uncharacterized protein</fullName>
    </submittedName>
</protein>
<dbReference type="RefSeq" id="WP_251872842.1">
    <property type="nucleotide sequence ID" value="NZ_CP098755.1"/>
</dbReference>
<gene>
    <name evidence="1" type="ORF">NDK47_27260</name>
</gene>
<keyword evidence="2" id="KW-1185">Reference proteome</keyword>
<reference evidence="1" key="1">
    <citation type="submission" date="2022-06" db="EMBL/GenBank/DDBJ databases">
        <title>Genome sequencing of Brevibacillus sp. BB3-R1.</title>
        <authorList>
            <person name="Heo J."/>
            <person name="Lee D."/>
            <person name="Won M."/>
            <person name="Han B.-H."/>
            <person name="Hong S.-B."/>
            <person name="Kwon S.-W."/>
        </authorList>
    </citation>
    <scope>NUCLEOTIDE SEQUENCE</scope>
    <source>
        <strain evidence="1">BB3-R1</strain>
    </source>
</reference>
<dbReference type="Proteomes" id="UP001056500">
    <property type="component" value="Chromosome"/>
</dbReference>
<proteinExistence type="predicted"/>
<name>A0ABY4WFB0_9BACL</name>
<evidence type="ECO:0000313" key="2">
    <source>
        <dbReference type="Proteomes" id="UP001056500"/>
    </source>
</evidence>
<organism evidence="1 2">
    <name type="scientific">Brevibacillus ruminantium</name>
    <dbReference type="NCBI Taxonomy" id="2950604"/>
    <lineage>
        <taxon>Bacteria</taxon>
        <taxon>Bacillati</taxon>
        <taxon>Bacillota</taxon>
        <taxon>Bacilli</taxon>
        <taxon>Bacillales</taxon>
        <taxon>Paenibacillaceae</taxon>
        <taxon>Brevibacillus</taxon>
    </lineage>
</organism>
<evidence type="ECO:0000313" key="1">
    <source>
        <dbReference type="EMBL" id="USG65752.1"/>
    </source>
</evidence>